<evidence type="ECO:0000313" key="11">
    <source>
        <dbReference type="Proteomes" id="UP000188929"/>
    </source>
</evidence>
<evidence type="ECO:0000256" key="3">
    <source>
        <dbReference type="ARBA" id="ARBA00022692"/>
    </source>
</evidence>
<dbReference type="PROSITE" id="PS00428">
    <property type="entry name" value="FTSW_RODA_SPOVE"/>
    <property type="match status" value="1"/>
</dbReference>
<evidence type="ECO:0000256" key="5">
    <source>
        <dbReference type="ARBA" id="ARBA00022989"/>
    </source>
</evidence>
<keyword evidence="5 9" id="KW-1133">Transmembrane helix</keyword>
<feature type="transmembrane region" description="Helical" evidence="9">
    <location>
        <begin position="39"/>
        <end position="59"/>
    </location>
</feature>
<accession>A0A1V2I4L9</accession>
<evidence type="ECO:0000256" key="2">
    <source>
        <dbReference type="ARBA" id="ARBA00004752"/>
    </source>
</evidence>
<comment type="caution">
    <text evidence="10">The sequence shown here is derived from an EMBL/GenBank/DDBJ whole genome shotgun (WGS) entry which is preliminary data.</text>
</comment>
<feature type="transmembrane region" description="Helical" evidence="9">
    <location>
        <begin position="378"/>
        <end position="396"/>
    </location>
</feature>
<feature type="transmembrane region" description="Helical" evidence="9">
    <location>
        <begin position="344"/>
        <end position="366"/>
    </location>
</feature>
<dbReference type="InterPro" id="IPR011923">
    <property type="entry name" value="RodA/MrdB"/>
</dbReference>
<dbReference type="InterPro" id="IPR018365">
    <property type="entry name" value="Cell_cycle_FtsW-rel_CS"/>
</dbReference>
<dbReference type="STRING" id="1834516.BL253_30465"/>
<dbReference type="Pfam" id="PF01098">
    <property type="entry name" value="FTSW_RODA_SPOVE"/>
    <property type="match status" value="1"/>
</dbReference>
<protein>
    <recommendedName>
        <fullName evidence="7">peptidoglycan glycosyltransferase</fullName>
        <ecNumber evidence="7">2.4.99.28</ecNumber>
    </recommendedName>
</protein>
<dbReference type="PANTHER" id="PTHR30474">
    <property type="entry name" value="CELL CYCLE PROTEIN"/>
    <property type="match status" value="1"/>
</dbReference>
<dbReference type="GO" id="GO:0051301">
    <property type="term" value="P:cell division"/>
    <property type="evidence" value="ECO:0007669"/>
    <property type="project" value="InterPro"/>
</dbReference>
<dbReference type="OrthoDB" id="9812661at2"/>
<feature type="transmembrane region" description="Helical" evidence="9">
    <location>
        <begin position="221"/>
        <end position="241"/>
    </location>
</feature>
<evidence type="ECO:0000256" key="9">
    <source>
        <dbReference type="SAM" id="Phobius"/>
    </source>
</evidence>
<reference evidence="11" key="1">
    <citation type="submission" date="2016-10" db="EMBL/GenBank/DDBJ databases">
        <title>Frankia sp. NRRL B-16386 Genome sequencing.</title>
        <authorList>
            <person name="Ghodhbane-Gtari F."/>
            <person name="Swanson E."/>
            <person name="Gueddou A."/>
            <person name="Hezbri K."/>
            <person name="Ktari K."/>
            <person name="Nouioui I."/>
            <person name="Morris K."/>
            <person name="Simpson S."/>
            <person name="Abebe-Akele F."/>
            <person name="Thomas K."/>
            <person name="Gtari M."/>
            <person name="Tisa L.S."/>
        </authorList>
    </citation>
    <scope>NUCLEOTIDE SEQUENCE [LARGE SCALE GENOMIC DNA]</scope>
    <source>
        <strain evidence="11">NRRL B-16386</strain>
    </source>
</reference>
<evidence type="ECO:0000256" key="7">
    <source>
        <dbReference type="ARBA" id="ARBA00044770"/>
    </source>
</evidence>
<keyword evidence="3 9" id="KW-0812">Transmembrane</keyword>
<gene>
    <name evidence="10" type="ORF">BL253_30465</name>
</gene>
<dbReference type="GO" id="GO:0008955">
    <property type="term" value="F:peptidoglycan glycosyltransferase activity"/>
    <property type="evidence" value="ECO:0007669"/>
    <property type="project" value="UniProtKB-EC"/>
</dbReference>
<dbReference type="Proteomes" id="UP000188929">
    <property type="component" value="Unassembled WGS sequence"/>
</dbReference>
<dbReference type="GO" id="GO:0005886">
    <property type="term" value="C:plasma membrane"/>
    <property type="evidence" value="ECO:0007669"/>
    <property type="project" value="TreeGrafter"/>
</dbReference>
<keyword evidence="4" id="KW-0133">Cell shape</keyword>
<evidence type="ECO:0000256" key="1">
    <source>
        <dbReference type="ARBA" id="ARBA00004141"/>
    </source>
</evidence>
<dbReference type="GO" id="GO:0015648">
    <property type="term" value="F:lipid-linked peptidoglycan transporter activity"/>
    <property type="evidence" value="ECO:0007669"/>
    <property type="project" value="TreeGrafter"/>
</dbReference>
<organism evidence="10 11">
    <name type="scientific">Pseudofrankia asymbiotica</name>
    <dbReference type="NCBI Taxonomy" id="1834516"/>
    <lineage>
        <taxon>Bacteria</taxon>
        <taxon>Bacillati</taxon>
        <taxon>Actinomycetota</taxon>
        <taxon>Actinomycetes</taxon>
        <taxon>Frankiales</taxon>
        <taxon>Frankiaceae</taxon>
        <taxon>Pseudofrankia</taxon>
    </lineage>
</organism>
<dbReference type="EC" id="2.4.99.28" evidence="7"/>
<evidence type="ECO:0000256" key="6">
    <source>
        <dbReference type="ARBA" id="ARBA00023136"/>
    </source>
</evidence>
<dbReference type="PANTHER" id="PTHR30474:SF14">
    <property type="entry name" value="CELL CYCLE PROTEIN"/>
    <property type="match status" value="1"/>
</dbReference>
<dbReference type="AlphaFoldDB" id="A0A1V2I4L9"/>
<feature type="transmembrane region" description="Helical" evidence="9">
    <location>
        <begin position="79"/>
        <end position="99"/>
    </location>
</feature>
<dbReference type="GO" id="GO:0032153">
    <property type="term" value="C:cell division site"/>
    <property type="evidence" value="ECO:0007669"/>
    <property type="project" value="TreeGrafter"/>
</dbReference>
<evidence type="ECO:0000313" key="10">
    <source>
        <dbReference type="EMBL" id="ONH24348.1"/>
    </source>
</evidence>
<dbReference type="EMBL" id="MOMC01000072">
    <property type="protein sequence ID" value="ONH24348.1"/>
    <property type="molecule type" value="Genomic_DNA"/>
</dbReference>
<sequence>MDELGSTALRSSPVALRGRMGQLRDRASGRHSPLRRLDWVLMGAVLALSVLGALLVWSATRQRLADVGGDPNDFLKRHLLNLTIGLVLAAGAMLLDYRLLRAYAPFVYLGSLVGLVAVLLVGSTINGAHSWIVLPAGFQLQPSEFAKVALIVGVAMILGEKHDSREGVRSTRPGDVDVIVVLALTLVPIGLIMLQPDFGTVMVLVFVILGMLAVSGAPRRWVLGLLLGGVLFGAAILQFHLLKPYQEARLTSFVSANAATNSTTGYNVDQAKTAIANGGIYGRGLLHGQQTQGQFVPEQQTDFVFTVAGEELGFLGSGGILVALGVILWRALSIAKDSDDSFGALVGTGVVCWFAFQAFVNIGMTLGIMPVTGLPLPFVSYGGSSMFANMIAVGLLQNVRLRSRTDPYAL</sequence>
<feature type="transmembrane region" description="Helical" evidence="9">
    <location>
        <begin position="198"/>
        <end position="214"/>
    </location>
</feature>
<feature type="transmembrane region" description="Helical" evidence="9">
    <location>
        <begin position="174"/>
        <end position="192"/>
    </location>
</feature>
<evidence type="ECO:0000256" key="8">
    <source>
        <dbReference type="ARBA" id="ARBA00049902"/>
    </source>
</evidence>
<keyword evidence="6 9" id="KW-0472">Membrane</keyword>
<keyword evidence="11" id="KW-1185">Reference proteome</keyword>
<comment type="subcellular location">
    <subcellularLocation>
        <location evidence="1">Membrane</location>
        <topology evidence="1">Multi-pass membrane protein</topology>
    </subcellularLocation>
</comment>
<dbReference type="NCBIfam" id="TIGR02210">
    <property type="entry name" value="rodA_shape"/>
    <property type="match status" value="1"/>
</dbReference>
<evidence type="ECO:0000256" key="4">
    <source>
        <dbReference type="ARBA" id="ARBA00022960"/>
    </source>
</evidence>
<comment type="pathway">
    <text evidence="2">Cell wall biogenesis; peptidoglycan biosynthesis.</text>
</comment>
<name>A0A1V2I4L9_9ACTN</name>
<feature type="transmembrane region" description="Helical" evidence="9">
    <location>
        <begin position="106"/>
        <end position="125"/>
    </location>
</feature>
<dbReference type="GO" id="GO:0008360">
    <property type="term" value="P:regulation of cell shape"/>
    <property type="evidence" value="ECO:0007669"/>
    <property type="project" value="UniProtKB-KW"/>
</dbReference>
<comment type="catalytic activity">
    <reaction evidence="8">
        <text>[GlcNAc-(1-&gt;4)-Mur2Ac(oyl-L-Ala-gamma-D-Glu-L-Lys-D-Ala-D-Ala)](n)-di-trans,octa-cis-undecaprenyl diphosphate + beta-D-GlcNAc-(1-&gt;4)-Mur2Ac(oyl-L-Ala-gamma-D-Glu-L-Lys-D-Ala-D-Ala)-di-trans,octa-cis-undecaprenyl diphosphate = [GlcNAc-(1-&gt;4)-Mur2Ac(oyl-L-Ala-gamma-D-Glu-L-Lys-D-Ala-D-Ala)](n+1)-di-trans,octa-cis-undecaprenyl diphosphate + di-trans,octa-cis-undecaprenyl diphosphate + H(+)</text>
        <dbReference type="Rhea" id="RHEA:23708"/>
        <dbReference type="Rhea" id="RHEA-COMP:9602"/>
        <dbReference type="Rhea" id="RHEA-COMP:9603"/>
        <dbReference type="ChEBI" id="CHEBI:15378"/>
        <dbReference type="ChEBI" id="CHEBI:58405"/>
        <dbReference type="ChEBI" id="CHEBI:60033"/>
        <dbReference type="ChEBI" id="CHEBI:78435"/>
        <dbReference type="EC" id="2.4.99.28"/>
    </reaction>
</comment>
<feature type="transmembrane region" description="Helical" evidence="9">
    <location>
        <begin position="312"/>
        <end position="332"/>
    </location>
</feature>
<proteinExistence type="predicted"/>
<dbReference type="InterPro" id="IPR001182">
    <property type="entry name" value="FtsW/RodA"/>
</dbReference>